<keyword evidence="2" id="KW-1185">Reference proteome</keyword>
<proteinExistence type="predicted"/>
<dbReference type="EMBL" id="CM055108">
    <property type="protein sequence ID" value="KAJ7524561.1"/>
    <property type="molecule type" value="Genomic_DNA"/>
</dbReference>
<protein>
    <submittedName>
        <fullName evidence="1">Uncharacterized protein</fullName>
    </submittedName>
</protein>
<sequence>MDVNETRQARHPYYDPYASLLVLDQQCPLPYGWERCVDLQSGWIHFTDRITGIKTDVDPRKQYANNPSSHFGGGVPRSTIGSIPTTEYYDPKTTKRSTQSQIVQRGMAVNKCTLGFMESTREAAHTGGKVCTRSINKDGNQLIQAALSSRASPLCEMQESPSTSQESALISKLSSFKSVDPSNSFSSSTSSSPISSALSFWDDDEEITSHYVSIEPRNMAEDMASVMVAVGCTSCFMYIMLSKKDLRCPRCGTTCLLDFSTPHTYGINPMVEIEGDNRYAFS</sequence>
<evidence type="ECO:0000313" key="2">
    <source>
        <dbReference type="Proteomes" id="UP001162992"/>
    </source>
</evidence>
<evidence type="ECO:0000313" key="1">
    <source>
        <dbReference type="EMBL" id="KAJ7524561.1"/>
    </source>
</evidence>
<dbReference type="Proteomes" id="UP001162992">
    <property type="component" value="Chromosome 17"/>
</dbReference>
<name>A0ACC2B464_DIPCM</name>
<reference evidence="2" key="1">
    <citation type="journal article" date="2024" name="Proc. Natl. Acad. Sci. U.S.A.">
        <title>Extraordinary preservation of gene collinearity over three hundred million years revealed in homosporous lycophytes.</title>
        <authorList>
            <person name="Li C."/>
            <person name="Wickell D."/>
            <person name="Kuo L.Y."/>
            <person name="Chen X."/>
            <person name="Nie B."/>
            <person name="Liao X."/>
            <person name="Peng D."/>
            <person name="Ji J."/>
            <person name="Jenkins J."/>
            <person name="Williams M."/>
            <person name="Shu S."/>
            <person name="Plott C."/>
            <person name="Barry K."/>
            <person name="Rajasekar S."/>
            <person name="Grimwood J."/>
            <person name="Han X."/>
            <person name="Sun S."/>
            <person name="Hou Z."/>
            <person name="He W."/>
            <person name="Dai G."/>
            <person name="Sun C."/>
            <person name="Schmutz J."/>
            <person name="Leebens-Mack J.H."/>
            <person name="Li F.W."/>
            <person name="Wang L."/>
        </authorList>
    </citation>
    <scope>NUCLEOTIDE SEQUENCE [LARGE SCALE GENOMIC DNA]</scope>
    <source>
        <strain evidence="2">cv. PW_Plant_1</strain>
    </source>
</reference>
<comment type="caution">
    <text evidence="1">The sequence shown here is derived from an EMBL/GenBank/DDBJ whole genome shotgun (WGS) entry which is preliminary data.</text>
</comment>
<accession>A0ACC2B464</accession>
<organism evidence="1 2">
    <name type="scientific">Diphasiastrum complanatum</name>
    <name type="common">Issler's clubmoss</name>
    <name type="synonym">Lycopodium complanatum</name>
    <dbReference type="NCBI Taxonomy" id="34168"/>
    <lineage>
        <taxon>Eukaryota</taxon>
        <taxon>Viridiplantae</taxon>
        <taxon>Streptophyta</taxon>
        <taxon>Embryophyta</taxon>
        <taxon>Tracheophyta</taxon>
        <taxon>Lycopodiopsida</taxon>
        <taxon>Lycopodiales</taxon>
        <taxon>Lycopodiaceae</taxon>
        <taxon>Lycopodioideae</taxon>
        <taxon>Diphasiastrum</taxon>
    </lineage>
</organism>
<gene>
    <name evidence="1" type="ORF">O6H91_17G011400</name>
</gene>